<protein>
    <submittedName>
        <fullName evidence="2">Uncharacterized protein</fullName>
    </submittedName>
</protein>
<evidence type="ECO:0000256" key="1">
    <source>
        <dbReference type="SAM" id="MobiDB-lite"/>
    </source>
</evidence>
<name>A0ABQ3RNF9_STRRR</name>
<feature type="region of interest" description="Disordered" evidence="1">
    <location>
        <begin position="1"/>
        <end position="21"/>
    </location>
</feature>
<proteinExistence type="predicted"/>
<gene>
    <name evidence="2" type="ORF">Srubr_72480</name>
</gene>
<dbReference type="RefSeq" id="WP_189995958.1">
    <property type="nucleotide sequence ID" value="NZ_BNCB01000008.1"/>
</dbReference>
<feature type="compositionally biased region" description="Gly residues" evidence="1">
    <location>
        <begin position="1"/>
        <end position="17"/>
    </location>
</feature>
<dbReference type="Proteomes" id="UP000646738">
    <property type="component" value="Unassembled WGS sequence"/>
</dbReference>
<evidence type="ECO:0000313" key="3">
    <source>
        <dbReference type="Proteomes" id="UP000646738"/>
    </source>
</evidence>
<dbReference type="EMBL" id="BNEA01000015">
    <property type="protein sequence ID" value="GHI57402.1"/>
    <property type="molecule type" value="Genomic_DNA"/>
</dbReference>
<keyword evidence="3" id="KW-1185">Reference proteome</keyword>
<comment type="caution">
    <text evidence="2">The sequence shown here is derived from an EMBL/GenBank/DDBJ whole genome shotgun (WGS) entry which is preliminary data.</text>
</comment>
<sequence>MGADGVVGGAGHDGQGQEGRALRIDAEGYVTAGAQPFGGGNDERGEPVLVAPAPFGEPPRDRVPSPPADAASGRGLGLVPHCADAWGGWAVGGGPPDRGAGKLLWFEVGGNRKDRSGALTGRPPPE</sequence>
<organism evidence="2 3">
    <name type="scientific">Streptomyces rubradiris</name>
    <name type="common">Streptomyces achromogenes subsp. rubradiris</name>
    <dbReference type="NCBI Taxonomy" id="285531"/>
    <lineage>
        <taxon>Bacteria</taxon>
        <taxon>Bacillati</taxon>
        <taxon>Actinomycetota</taxon>
        <taxon>Actinomycetes</taxon>
        <taxon>Kitasatosporales</taxon>
        <taxon>Streptomycetaceae</taxon>
        <taxon>Streptomyces</taxon>
    </lineage>
</organism>
<accession>A0ABQ3RNF9</accession>
<evidence type="ECO:0000313" key="2">
    <source>
        <dbReference type="EMBL" id="GHI57402.1"/>
    </source>
</evidence>
<feature type="region of interest" description="Disordered" evidence="1">
    <location>
        <begin position="33"/>
        <end position="75"/>
    </location>
</feature>
<reference evidence="3" key="1">
    <citation type="submission" date="2023-07" db="EMBL/GenBank/DDBJ databases">
        <title>Whole genome shotgun sequence of Streptomyces achromogenes subsp. rubradiris NBRC 14000.</title>
        <authorList>
            <person name="Komaki H."/>
            <person name="Tamura T."/>
        </authorList>
    </citation>
    <scope>NUCLEOTIDE SEQUENCE [LARGE SCALE GENOMIC DNA]</scope>
    <source>
        <strain evidence="3">NBRC 14000</strain>
    </source>
</reference>